<keyword evidence="2" id="KW-1185">Reference proteome</keyword>
<dbReference type="GO" id="GO:0016868">
    <property type="term" value="F:intramolecular phosphotransferase activity"/>
    <property type="evidence" value="ECO:0007669"/>
    <property type="project" value="InterPro"/>
</dbReference>
<dbReference type="InterPro" id="IPR005952">
    <property type="entry name" value="Phosphogly_mut1"/>
</dbReference>
<comment type="caution">
    <text evidence="1">The sequence shown here is derived from an EMBL/GenBank/DDBJ whole genome shotgun (WGS) entry which is preliminary data.</text>
</comment>
<dbReference type="Gene3D" id="3.40.50.1240">
    <property type="entry name" value="Phosphoglycerate mutase-like"/>
    <property type="match status" value="1"/>
</dbReference>
<dbReference type="PANTHER" id="PTHR11931">
    <property type="entry name" value="PHOSPHOGLYCERATE MUTASE"/>
    <property type="match status" value="1"/>
</dbReference>
<sequence length="74" mass="8363">MLLAAHGFAFDVAYTSVLKRSIKSLWFCLDGCDHTFIPVKMHWRLNERHYGSVQSRVRKKIGADSEGVAAIVAR</sequence>
<dbReference type="SUPFAM" id="SSF53254">
    <property type="entry name" value="Phosphoglycerate mutase-like"/>
    <property type="match status" value="1"/>
</dbReference>
<evidence type="ECO:0000313" key="1">
    <source>
        <dbReference type="EMBL" id="EWM23524.1"/>
    </source>
</evidence>
<accession>W7TT80</accession>
<reference evidence="1 2" key="1">
    <citation type="journal article" date="2014" name="Mol. Plant">
        <title>Chromosome Scale Genome Assembly and Transcriptome Profiling of Nannochloropsis gaditana in Nitrogen Depletion.</title>
        <authorList>
            <person name="Corteggiani Carpinelli E."/>
            <person name="Telatin A."/>
            <person name="Vitulo N."/>
            <person name="Forcato C."/>
            <person name="D'Angelo M."/>
            <person name="Schiavon R."/>
            <person name="Vezzi A."/>
            <person name="Giacometti G.M."/>
            <person name="Morosinotto T."/>
            <person name="Valle G."/>
        </authorList>
    </citation>
    <scope>NUCLEOTIDE SEQUENCE [LARGE SCALE GENOMIC DNA]</scope>
    <source>
        <strain evidence="1 2">B-31</strain>
    </source>
</reference>
<dbReference type="EMBL" id="AZIL01001596">
    <property type="protein sequence ID" value="EWM23524.1"/>
    <property type="molecule type" value="Genomic_DNA"/>
</dbReference>
<name>W7TT80_9STRA</name>
<proteinExistence type="predicted"/>
<dbReference type="AlphaFoldDB" id="W7TT80"/>
<dbReference type="InterPro" id="IPR029033">
    <property type="entry name" value="His_PPase_superfam"/>
</dbReference>
<gene>
    <name evidence="1" type="ORF">Naga_102489g1</name>
</gene>
<dbReference type="GO" id="GO:0006096">
    <property type="term" value="P:glycolytic process"/>
    <property type="evidence" value="ECO:0007669"/>
    <property type="project" value="InterPro"/>
</dbReference>
<dbReference type="Proteomes" id="UP000019335">
    <property type="component" value="Chromosome 16"/>
</dbReference>
<evidence type="ECO:0000313" key="2">
    <source>
        <dbReference type="Proteomes" id="UP000019335"/>
    </source>
</evidence>
<protein>
    <submittedName>
        <fullName evidence="1">Phosphoglycerate mutase 1 family</fullName>
    </submittedName>
</protein>
<dbReference type="OrthoDB" id="354304at2759"/>
<organism evidence="1 2">
    <name type="scientific">Nannochloropsis gaditana</name>
    <dbReference type="NCBI Taxonomy" id="72520"/>
    <lineage>
        <taxon>Eukaryota</taxon>
        <taxon>Sar</taxon>
        <taxon>Stramenopiles</taxon>
        <taxon>Ochrophyta</taxon>
        <taxon>Eustigmatophyceae</taxon>
        <taxon>Eustigmatales</taxon>
        <taxon>Monodopsidaceae</taxon>
        <taxon>Nannochloropsis</taxon>
    </lineage>
</organism>